<dbReference type="Pfam" id="PF01810">
    <property type="entry name" value="LysE"/>
    <property type="match status" value="1"/>
</dbReference>
<gene>
    <name evidence="7" type="ORF">PU1002_02406</name>
</gene>
<feature type="transmembrane region" description="Helical" evidence="6">
    <location>
        <begin position="106"/>
        <end position="124"/>
    </location>
</feature>
<name>Q1V2J6_PELU1</name>
<dbReference type="GO" id="GO:0015171">
    <property type="term" value="F:amino acid transmembrane transporter activity"/>
    <property type="evidence" value="ECO:0007669"/>
    <property type="project" value="TreeGrafter"/>
</dbReference>
<evidence type="ECO:0000256" key="4">
    <source>
        <dbReference type="ARBA" id="ARBA00022989"/>
    </source>
</evidence>
<dbReference type="RefSeq" id="WP_006997119.1">
    <property type="nucleotide sequence ID" value="NZ_CH724130.1"/>
</dbReference>
<dbReference type="EMBL" id="AAPV01000001">
    <property type="protein sequence ID" value="EAS84532.1"/>
    <property type="molecule type" value="Genomic_DNA"/>
</dbReference>
<dbReference type="Proteomes" id="UP000005306">
    <property type="component" value="Unassembled WGS sequence"/>
</dbReference>
<feature type="transmembrane region" description="Helical" evidence="6">
    <location>
        <begin position="63"/>
        <end position="85"/>
    </location>
</feature>
<feature type="transmembrane region" description="Helical" evidence="6">
    <location>
        <begin position="34"/>
        <end position="57"/>
    </location>
</feature>
<proteinExistence type="predicted"/>
<evidence type="ECO:0000256" key="6">
    <source>
        <dbReference type="SAM" id="Phobius"/>
    </source>
</evidence>
<dbReference type="AlphaFoldDB" id="Q1V2J6"/>
<sequence length="201" mass="23075">MDYLILGFLTGLSLILAIGAQNIFVIEQGLKKQYIFIVCLICSISDFLLIFLGIFLFQYLNHFFTPTIELVFNILLLIFLLHFIWGKIKTKVSETSFDVDSKTNNLSNIVVKTLGFTFLNPHVYSDTVFFLGNFSKSLSQVDKYYFGAGAAISSFLFFFIIGYLSKYFSKYLKSATVWKRINYLIILFMSILALTVLMEII</sequence>
<protein>
    <submittedName>
        <fullName evidence="7">Lysine efflux pump</fullName>
    </submittedName>
</protein>
<dbReference type="PANTHER" id="PTHR30086:SF20">
    <property type="entry name" value="ARGININE EXPORTER PROTEIN ARGO-RELATED"/>
    <property type="match status" value="1"/>
</dbReference>
<dbReference type="GeneID" id="66295301"/>
<evidence type="ECO:0000256" key="3">
    <source>
        <dbReference type="ARBA" id="ARBA00022692"/>
    </source>
</evidence>
<dbReference type="InterPro" id="IPR001123">
    <property type="entry name" value="LeuE-type"/>
</dbReference>
<evidence type="ECO:0000256" key="2">
    <source>
        <dbReference type="ARBA" id="ARBA00022475"/>
    </source>
</evidence>
<accession>Q1V2J6</accession>
<feature type="transmembrane region" description="Helical" evidence="6">
    <location>
        <begin position="144"/>
        <end position="169"/>
    </location>
</feature>
<keyword evidence="5 6" id="KW-0472">Membrane</keyword>
<keyword evidence="4 6" id="KW-1133">Transmembrane helix</keyword>
<comment type="subcellular location">
    <subcellularLocation>
        <location evidence="1">Cell membrane</location>
        <topology evidence="1">Multi-pass membrane protein</topology>
    </subcellularLocation>
</comment>
<organism evidence="7 8">
    <name type="scientific">Pelagibacter ubique (strain HTCC1002)</name>
    <dbReference type="NCBI Taxonomy" id="314261"/>
    <lineage>
        <taxon>Bacteria</taxon>
        <taxon>Pseudomonadati</taxon>
        <taxon>Pseudomonadota</taxon>
        <taxon>Alphaproteobacteria</taxon>
        <taxon>Candidatus Pelagibacterales</taxon>
        <taxon>Candidatus Pelagibacteraceae</taxon>
        <taxon>Candidatus Pelagibacter</taxon>
    </lineage>
</organism>
<evidence type="ECO:0000313" key="7">
    <source>
        <dbReference type="EMBL" id="EAS84532.1"/>
    </source>
</evidence>
<comment type="caution">
    <text evidence="7">The sequence shown here is derived from an EMBL/GenBank/DDBJ whole genome shotgun (WGS) entry which is preliminary data.</text>
</comment>
<feature type="transmembrane region" description="Helical" evidence="6">
    <location>
        <begin position="181"/>
        <end position="200"/>
    </location>
</feature>
<dbReference type="HOGENOM" id="CLU_087840_0_0_5"/>
<evidence type="ECO:0000256" key="5">
    <source>
        <dbReference type="ARBA" id="ARBA00023136"/>
    </source>
</evidence>
<feature type="transmembrane region" description="Helical" evidence="6">
    <location>
        <begin position="6"/>
        <end position="25"/>
    </location>
</feature>
<evidence type="ECO:0000313" key="8">
    <source>
        <dbReference type="Proteomes" id="UP000005306"/>
    </source>
</evidence>
<keyword evidence="2" id="KW-1003">Cell membrane</keyword>
<dbReference type="PANTHER" id="PTHR30086">
    <property type="entry name" value="ARGININE EXPORTER PROTEIN ARGO"/>
    <property type="match status" value="1"/>
</dbReference>
<dbReference type="GO" id="GO:0005886">
    <property type="term" value="C:plasma membrane"/>
    <property type="evidence" value="ECO:0007669"/>
    <property type="project" value="UniProtKB-SubCell"/>
</dbReference>
<reference evidence="7 8" key="1">
    <citation type="submission" date="2006-04" db="EMBL/GenBank/DDBJ databases">
        <authorList>
            <person name="Giovannoni S.J."/>
            <person name="Cho J.-C."/>
            <person name="Ferriera S."/>
            <person name="Johnson J."/>
            <person name="Kravitz S."/>
            <person name="Halpern A."/>
            <person name="Remington K."/>
            <person name="Beeson K."/>
            <person name="Tran B."/>
            <person name="Rogers Y.-H."/>
            <person name="Friedman R."/>
            <person name="Venter J.C."/>
        </authorList>
    </citation>
    <scope>NUCLEOTIDE SEQUENCE [LARGE SCALE GENOMIC DNA]</scope>
    <source>
        <strain evidence="7 8">HTCC1002</strain>
    </source>
</reference>
<evidence type="ECO:0000256" key="1">
    <source>
        <dbReference type="ARBA" id="ARBA00004651"/>
    </source>
</evidence>
<keyword evidence="3 6" id="KW-0812">Transmembrane</keyword>